<dbReference type="AlphaFoldDB" id="A0A840SNI4"/>
<evidence type="ECO:0000256" key="4">
    <source>
        <dbReference type="ARBA" id="ARBA00023163"/>
    </source>
</evidence>
<evidence type="ECO:0000313" key="7">
    <source>
        <dbReference type="Proteomes" id="UP000549457"/>
    </source>
</evidence>
<gene>
    <name evidence="6" type="ORF">HNP73_002091</name>
</gene>
<evidence type="ECO:0000259" key="5">
    <source>
        <dbReference type="PROSITE" id="PS50931"/>
    </source>
</evidence>
<dbReference type="Pfam" id="PF00126">
    <property type="entry name" value="HTH_1"/>
    <property type="match status" value="1"/>
</dbReference>
<dbReference type="SUPFAM" id="SSF53850">
    <property type="entry name" value="Periplasmic binding protein-like II"/>
    <property type="match status" value="1"/>
</dbReference>
<evidence type="ECO:0000256" key="1">
    <source>
        <dbReference type="ARBA" id="ARBA00009437"/>
    </source>
</evidence>
<dbReference type="EMBL" id="JACHFM010000002">
    <property type="protein sequence ID" value="MBB5222155.1"/>
    <property type="molecule type" value="Genomic_DNA"/>
</dbReference>
<dbReference type="RefSeq" id="WP_184148567.1">
    <property type="nucleotide sequence ID" value="NZ_JACHFM010000002.1"/>
</dbReference>
<reference evidence="6 7" key="1">
    <citation type="submission" date="2020-08" db="EMBL/GenBank/DDBJ databases">
        <title>Genomic Encyclopedia of Type Strains, Phase IV (KMG-IV): sequencing the most valuable type-strain genomes for metagenomic binning, comparative biology and taxonomic classification.</title>
        <authorList>
            <person name="Goeker M."/>
        </authorList>
    </citation>
    <scope>NUCLEOTIDE SEQUENCE [LARGE SCALE GENOMIC DNA]</scope>
    <source>
        <strain evidence="6 7">DSM 101730</strain>
    </source>
</reference>
<keyword evidence="2" id="KW-0805">Transcription regulation</keyword>
<dbReference type="Gene3D" id="1.10.10.10">
    <property type="entry name" value="Winged helix-like DNA-binding domain superfamily/Winged helix DNA-binding domain"/>
    <property type="match status" value="1"/>
</dbReference>
<comment type="similarity">
    <text evidence="1">Belongs to the LysR transcriptional regulatory family.</text>
</comment>
<proteinExistence type="inferred from homology"/>
<organism evidence="6 7">
    <name type="scientific">Amaricoccus macauensis</name>
    <dbReference type="NCBI Taxonomy" id="57001"/>
    <lineage>
        <taxon>Bacteria</taxon>
        <taxon>Pseudomonadati</taxon>
        <taxon>Pseudomonadota</taxon>
        <taxon>Alphaproteobacteria</taxon>
        <taxon>Rhodobacterales</taxon>
        <taxon>Paracoccaceae</taxon>
        <taxon>Amaricoccus</taxon>
    </lineage>
</organism>
<feature type="domain" description="HTH lysR-type" evidence="5">
    <location>
        <begin position="7"/>
        <end position="64"/>
    </location>
</feature>
<evidence type="ECO:0000256" key="2">
    <source>
        <dbReference type="ARBA" id="ARBA00023015"/>
    </source>
</evidence>
<keyword evidence="7" id="KW-1185">Reference proteome</keyword>
<protein>
    <submittedName>
        <fullName evidence="6">LysR family glycine cleavage system transcriptional activator</fullName>
    </submittedName>
</protein>
<accession>A0A840SNI4</accession>
<dbReference type="GO" id="GO:0043565">
    <property type="term" value="F:sequence-specific DNA binding"/>
    <property type="evidence" value="ECO:0007669"/>
    <property type="project" value="TreeGrafter"/>
</dbReference>
<keyword evidence="4" id="KW-0804">Transcription</keyword>
<dbReference type="PANTHER" id="PTHR30537:SF26">
    <property type="entry name" value="GLYCINE CLEAVAGE SYSTEM TRANSCRIPTIONAL ACTIVATOR"/>
    <property type="match status" value="1"/>
</dbReference>
<dbReference type="InterPro" id="IPR036390">
    <property type="entry name" value="WH_DNA-bd_sf"/>
</dbReference>
<dbReference type="InterPro" id="IPR000847">
    <property type="entry name" value="LysR_HTH_N"/>
</dbReference>
<name>A0A840SNI4_9RHOB</name>
<dbReference type="PANTHER" id="PTHR30537">
    <property type="entry name" value="HTH-TYPE TRANSCRIPTIONAL REGULATOR"/>
    <property type="match status" value="1"/>
</dbReference>
<dbReference type="GO" id="GO:0006351">
    <property type="term" value="P:DNA-templated transcription"/>
    <property type="evidence" value="ECO:0007669"/>
    <property type="project" value="TreeGrafter"/>
</dbReference>
<dbReference type="Proteomes" id="UP000549457">
    <property type="component" value="Unassembled WGS sequence"/>
</dbReference>
<comment type="caution">
    <text evidence="6">The sequence shown here is derived from an EMBL/GenBank/DDBJ whole genome shotgun (WGS) entry which is preliminary data.</text>
</comment>
<dbReference type="Pfam" id="PF03466">
    <property type="entry name" value="LysR_substrate"/>
    <property type="match status" value="1"/>
</dbReference>
<dbReference type="Gene3D" id="3.40.190.10">
    <property type="entry name" value="Periplasmic binding protein-like II"/>
    <property type="match status" value="2"/>
</dbReference>
<dbReference type="InterPro" id="IPR036388">
    <property type="entry name" value="WH-like_DNA-bd_sf"/>
</dbReference>
<dbReference type="PROSITE" id="PS50931">
    <property type="entry name" value="HTH_LYSR"/>
    <property type="match status" value="1"/>
</dbReference>
<dbReference type="GO" id="GO:0003700">
    <property type="term" value="F:DNA-binding transcription factor activity"/>
    <property type="evidence" value="ECO:0007669"/>
    <property type="project" value="InterPro"/>
</dbReference>
<evidence type="ECO:0000256" key="3">
    <source>
        <dbReference type="ARBA" id="ARBA00023125"/>
    </source>
</evidence>
<dbReference type="SUPFAM" id="SSF46785">
    <property type="entry name" value="Winged helix' DNA-binding domain"/>
    <property type="match status" value="1"/>
</dbReference>
<dbReference type="InterPro" id="IPR005119">
    <property type="entry name" value="LysR_subst-bd"/>
</dbReference>
<sequence length="290" mass="31528">MDWQSLPPLSALRAFAALAETGSFTRAGAALNVSHAAVSQQVRALEERLGVLLVMRGGARGRLTPEGERLAQALREAFSDIAQAVEELTGADGRPLQVTTSSAFASNWLMPRLSEFRHLHPDIELMLYPTSQLVELVPGGVDVAIRFGKGNWRGLDADLLMPTTMVLVGSVSLLADRTIREPRDILDLPWLQELGTSEMSNWLRDRGVIAPRKGSVIHLPGHLVLEGVRSGAGVSLSSRVVVEPELASGRVVALFEDVDPGTGYYIVTRPGVMRPPLKTFVSWLRRQAQA</sequence>
<keyword evidence="3" id="KW-0238">DNA-binding</keyword>
<evidence type="ECO:0000313" key="6">
    <source>
        <dbReference type="EMBL" id="MBB5222155.1"/>
    </source>
</evidence>
<dbReference type="PRINTS" id="PR00039">
    <property type="entry name" value="HTHLYSR"/>
</dbReference>
<dbReference type="FunFam" id="1.10.10.10:FF:000001">
    <property type="entry name" value="LysR family transcriptional regulator"/>
    <property type="match status" value="1"/>
</dbReference>
<dbReference type="InterPro" id="IPR058163">
    <property type="entry name" value="LysR-type_TF_proteobact-type"/>
</dbReference>